<accession>A0A382HBS4</accession>
<organism evidence="1">
    <name type="scientific">marine metagenome</name>
    <dbReference type="NCBI Taxonomy" id="408172"/>
    <lineage>
        <taxon>unclassified sequences</taxon>
        <taxon>metagenomes</taxon>
        <taxon>ecological metagenomes</taxon>
    </lineage>
</organism>
<proteinExistence type="predicted"/>
<dbReference type="AlphaFoldDB" id="A0A382HBS4"/>
<name>A0A382HBS4_9ZZZZ</name>
<reference evidence="1" key="1">
    <citation type="submission" date="2018-05" db="EMBL/GenBank/DDBJ databases">
        <authorList>
            <person name="Lanie J.A."/>
            <person name="Ng W.-L."/>
            <person name="Kazmierczak K.M."/>
            <person name="Andrzejewski T.M."/>
            <person name="Davidsen T.M."/>
            <person name="Wayne K.J."/>
            <person name="Tettelin H."/>
            <person name="Glass J.I."/>
            <person name="Rusch D."/>
            <person name="Podicherti R."/>
            <person name="Tsui H.-C.T."/>
            <person name="Winkler M.E."/>
        </authorList>
    </citation>
    <scope>NUCLEOTIDE SEQUENCE</scope>
</reference>
<sequence>MKTKITELFGIEHPFIQECMHHDLSRFNHWKKIK</sequence>
<gene>
    <name evidence="1" type="ORF">METZ01_LOCUS237067</name>
</gene>
<evidence type="ECO:0000313" key="1">
    <source>
        <dbReference type="EMBL" id="SVB84213.1"/>
    </source>
</evidence>
<dbReference type="EMBL" id="UINC01060086">
    <property type="protein sequence ID" value="SVB84213.1"/>
    <property type="molecule type" value="Genomic_DNA"/>
</dbReference>
<protein>
    <submittedName>
        <fullName evidence="1">Uncharacterized protein</fullName>
    </submittedName>
</protein>